<feature type="compositionally biased region" description="Polar residues" evidence="3">
    <location>
        <begin position="459"/>
        <end position="478"/>
    </location>
</feature>
<organism evidence="4">
    <name type="scientific">uncultured Thiotrichaceae bacterium</name>
    <dbReference type="NCBI Taxonomy" id="298394"/>
    <lineage>
        <taxon>Bacteria</taxon>
        <taxon>Pseudomonadati</taxon>
        <taxon>Pseudomonadota</taxon>
        <taxon>Gammaproteobacteria</taxon>
        <taxon>Thiotrichales</taxon>
        <taxon>Thiotrichaceae</taxon>
        <taxon>environmental samples</taxon>
    </lineage>
</organism>
<keyword evidence="1" id="KW-0677">Repeat</keyword>
<feature type="region of interest" description="Disordered" evidence="3">
    <location>
        <begin position="1"/>
        <end position="66"/>
    </location>
</feature>
<feature type="compositionally biased region" description="Polar residues" evidence="3">
    <location>
        <begin position="350"/>
        <end position="372"/>
    </location>
</feature>
<feature type="compositionally biased region" description="Basic and acidic residues" evidence="3">
    <location>
        <begin position="8"/>
        <end position="19"/>
    </location>
</feature>
<dbReference type="GO" id="GO:0043886">
    <property type="term" value="F:structural constituent of carboxysome shell"/>
    <property type="evidence" value="ECO:0007669"/>
    <property type="project" value="InterPro"/>
</dbReference>
<feature type="region of interest" description="Disordered" evidence="3">
    <location>
        <begin position="343"/>
        <end position="394"/>
    </location>
</feature>
<name>A0A6S6TUV3_9GAMM</name>
<sequence>MPQNVTSADKKRMAQEARTRAALKKQSGGGRSRTRPARPNGSAAASASSDVTMTANAPANGAPSQDISAANTLSAEMLKGAVDQFETADENVADELCEMVVTNPAALGSLTPAIRRLCRNRRKVISSRGKVGVMKTRNASGTSSNAMLANALLDDDAGSRDFAKSRRSAISRMGRGNKPKSRPSRPQRPKVAPPKVEVGTTLSGGSVTGTQVERIENVTGNEQGICRSVTGTEYIGTEQFSNFCDTTPEKPTPKVGASLTVSGGAVSGTEIGRSVKMTGDEQGSCQAVTGSEYLGAERFADFCDNKGLTQPANKVVAGTSQKQGISITGADEARQNATTGMEIGADRPITGSQYTEVSKDLSSYSSGRSNLPSKMERPEAPGGSGVTGDEYSSYDEITGSDYSFNSPSFSYSRASSEAAQVPSKVGVDASCSGQRITGNLVDRSEKVTGNEHGSDRHLTGSQYGRNSCAQPSKVSSTHAFAGGRLTGNRVEHDPKINGDGISGCQPVTGTELHGLEQLADHCSSTQVPVSAGFDNTPPMVPPQPAVEPHAHDFAQAIPQQFVQPTVAHVQPQNAVPAAAPQGACCNQCAARQLAEQAGLLHGHQHPQAQPAMMQEPQAQHYVQQNVGMVTGPNNMGLGVVSGVPEAHYPQHAVQTTANVPVYQTQTAQFAQQHAYPNPNGQVQPVEQAHDPFSHRVTGEGRDDGLPITGDNWARGDQVTGTEGRWSQGRNPTLQVDSRMNVPGAHLNKGMDRPQAVEPIAPITGSSGNTESGAQVTVSGGARG</sequence>
<feature type="compositionally biased region" description="Basic residues" evidence="3">
    <location>
        <begin position="167"/>
        <end position="188"/>
    </location>
</feature>
<accession>A0A6S6TUV3</accession>
<dbReference type="AlphaFoldDB" id="A0A6S6TUV3"/>
<gene>
    <name evidence="4" type="ORF">HELGO_WM6604</name>
</gene>
<evidence type="ECO:0000256" key="2">
    <source>
        <dbReference type="ARBA" id="ARBA00024044"/>
    </source>
</evidence>
<feature type="compositionally biased region" description="Polar residues" evidence="3">
    <location>
        <begin position="43"/>
        <end position="66"/>
    </location>
</feature>
<comment type="similarity">
    <text evidence="2">Belongs to the CsoS2 family.</text>
</comment>
<feature type="compositionally biased region" description="Basic and acidic residues" evidence="3">
    <location>
        <begin position="442"/>
        <end position="458"/>
    </location>
</feature>
<evidence type="ECO:0000256" key="1">
    <source>
        <dbReference type="ARBA" id="ARBA00022737"/>
    </source>
</evidence>
<feature type="compositionally biased region" description="Low complexity" evidence="3">
    <location>
        <begin position="196"/>
        <end position="207"/>
    </location>
</feature>
<reference evidence="4" key="1">
    <citation type="submission" date="2020-01" db="EMBL/GenBank/DDBJ databases">
        <authorList>
            <person name="Meier V. D."/>
            <person name="Meier V D."/>
        </authorList>
    </citation>
    <scope>NUCLEOTIDE SEQUENCE</scope>
    <source>
        <strain evidence="4">HLG_WM_MAG_07</strain>
    </source>
</reference>
<evidence type="ECO:0000313" key="4">
    <source>
        <dbReference type="EMBL" id="CAA6823115.1"/>
    </source>
</evidence>
<protein>
    <submittedName>
        <fullName evidence="4">Carboxysome shell protein CsoS2</fullName>
    </submittedName>
</protein>
<feature type="compositionally biased region" description="Polar residues" evidence="3">
    <location>
        <begin position="727"/>
        <end position="737"/>
    </location>
</feature>
<evidence type="ECO:0000256" key="3">
    <source>
        <dbReference type="SAM" id="MobiDB-lite"/>
    </source>
</evidence>
<feature type="region of interest" description="Disordered" evidence="3">
    <location>
        <begin position="167"/>
        <end position="207"/>
    </location>
</feature>
<feature type="compositionally biased region" description="Polar residues" evidence="3">
    <location>
        <begin position="763"/>
        <end position="777"/>
    </location>
</feature>
<dbReference type="EMBL" id="CACVAY010000112">
    <property type="protein sequence ID" value="CAA6823115.1"/>
    <property type="molecule type" value="Genomic_DNA"/>
</dbReference>
<proteinExistence type="inferred from homology"/>
<dbReference type="InterPro" id="IPR020990">
    <property type="entry name" value="CSOS2/2B"/>
</dbReference>
<dbReference type="Pfam" id="PF12288">
    <property type="entry name" value="CsoS2_M"/>
    <property type="match status" value="1"/>
</dbReference>
<feature type="region of interest" description="Disordered" evidence="3">
    <location>
        <begin position="437"/>
        <end position="489"/>
    </location>
</feature>
<feature type="region of interest" description="Disordered" evidence="3">
    <location>
        <begin position="699"/>
        <end position="783"/>
    </location>
</feature>